<reference evidence="2 3" key="1">
    <citation type="journal article" date="2019" name="Int. J. Syst. Evol. Microbiol.">
        <title>The Global Catalogue of Microorganisms (GCM) 10K type strain sequencing project: providing services to taxonomists for standard genome sequencing and annotation.</title>
        <authorList>
            <consortium name="The Broad Institute Genomics Platform"/>
            <consortium name="The Broad Institute Genome Sequencing Center for Infectious Disease"/>
            <person name="Wu L."/>
            <person name="Ma J."/>
        </authorList>
    </citation>
    <scope>NUCLEOTIDE SEQUENCE [LARGE SCALE GENOMIC DNA]</scope>
    <source>
        <strain evidence="2 3">CGMCC 1.12562</strain>
    </source>
</reference>
<evidence type="ECO:0000313" key="2">
    <source>
        <dbReference type="EMBL" id="MFC3477803.1"/>
    </source>
</evidence>
<organism evidence="2 3">
    <name type="scientific">Halobacterium litoreum</name>
    <dbReference type="NCBI Taxonomy" id="2039234"/>
    <lineage>
        <taxon>Archaea</taxon>
        <taxon>Methanobacteriati</taxon>
        <taxon>Methanobacteriota</taxon>
        <taxon>Stenosarchaea group</taxon>
        <taxon>Halobacteria</taxon>
        <taxon>Halobacteriales</taxon>
        <taxon>Halobacteriaceae</taxon>
        <taxon>Halobacterium</taxon>
    </lineage>
</organism>
<gene>
    <name evidence="2" type="ORF">ACFOKC_08695</name>
</gene>
<feature type="region of interest" description="Disordered" evidence="1">
    <location>
        <begin position="73"/>
        <end position="94"/>
    </location>
</feature>
<dbReference type="GeneID" id="69119204"/>
<comment type="caution">
    <text evidence="2">The sequence shown here is derived from an EMBL/GenBank/DDBJ whole genome shotgun (WGS) entry which is preliminary data.</text>
</comment>
<evidence type="ECO:0000313" key="3">
    <source>
        <dbReference type="Proteomes" id="UP001595660"/>
    </source>
</evidence>
<dbReference type="RefSeq" id="WP_232571076.1">
    <property type="nucleotide sequence ID" value="NZ_CP089466.1"/>
</dbReference>
<keyword evidence="3" id="KW-1185">Reference proteome</keyword>
<dbReference type="Pfam" id="PF19102">
    <property type="entry name" value="DUF5789"/>
    <property type="match status" value="1"/>
</dbReference>
<dbReference type="AlphaFoldDB" id="A0ABD5NEV7"/>
<dbReference type="EMBL" id="JBHRWN010000002">
    <property type="protein sequence ID" value="MFC3477803.1"/>
    <property type="molecule type" value="Genomic_DNA"/>
</dbReference>
<evidence type="ECO:0000256" key="1">
    <source>
        <dbReference type="SAM" id="MobiDB-lite"/>
    </source>
</evidence>
<dbReference type="InterPro" id="IPR043899">
    <property type="entry name" value="DUF5789"/>
</dbReference>
<dbReference type="Proteomes" id="UP001595660">
    <property type="component" value="Unassembled WGS sequence"/>
</dbReference>
<evidence type="ECO:0008006" key="4">
    <source>
        <dbReference type="Google" id="ProtNLM"/>
    </source>
</evidence>
<sequence length="94" mass="9840">MTLRETADVLTAQDYPLTAAELASACGDHELDEADGGETLRAVIARTGEDRFETATEATFAVYGAVGESAVGRVGYSDRDPTPMGVDGPEPVSF</sequence>
<proteinExistence type="predicted"/>
<protein>
    <recommendedName>
        <fullName evidence="4">DUF2795 domain-containing protein</fullName>
    </recommendedName>
</protein>
<name>A0ABD5NEV7_9EURY</name>
<accession>A0ABD5NEV7</accession>